<evidence type="ECO:0000313" key="1">
    <source>
        <dbReference type="EMBL" id="KHO63857.1"/>
    </source>
</evidence>
<dbReference type="RefSeq" id="WP_027591003.1">
    <property type="nucleotide sequence ID" value="NZ_FMUP01000004.1"/>
</dbReference>
<proteinExistence type="predicted"/>
<dbReference type="STRING" id="706570.PT85_15325"/>
<name>A0A0B3BWS9_9PSED</name>
<gene>
    <name evidence="1" type="ORF">PT85_15325</name>
    <name evidence="2" type="ORF">SAMN05421672_12520</name>
</gene>
<dbReference type="PATRIC" id="fig|706570.3.peg.3412"/>
<dbReference type="Proteomes" id="UP000186079">
    <property type="component" value="Unassembled WGS sequence"/>
</dbReference>
<reference evidence="2 4" key="2">
    <citation type="submission" date="2017-01" db="EMBL/GenBank/DDBJ databases">
        <authorList>
            <person name="Mah S.A."/>
            <person name="Swanson W.J."/>
            <person name="Moy G.W."/>
            <person name="Vacquier V.D."/>
        </authorList>
    </citation>
    <scope>NUCLEOTIDE SEQUENCE [LARGE SCALE GENOMIC DNA]</scope>
    <source>
        <strain evidence="2 4">ATCC 29606</strain>
    </source>
</reference>
<reference evidence="1 3" key="1">
    <citation type="submission" date="2014-11" db="EMBL/GenBank/DDBJ databases">
        <title>Genome sequence of Pseudomonas tuomuerensis JCM 14085.</title>
        <authorList>
            <person name="Shin S.-K."/>
            <person name="Yi H."/>
        </authorList>
    </citation>
    <scope>NUCLEOTIDE SEQUENCE [LARGE SCALE GENOMIC DNA]</scope>
    <source>
        <strain evidence="1 3">JCM 14085</strain>
    </source>
</reference>
<evidence type="ECO:0000313" key="3">
    <source>
        <dbReference type="Proteomes" id="UP000030980"/>
    </source>
</evidence>
<sequence>MHASEDDELYAGQALIEAIEAQLEGGEPPATRAVYNKLSLVGYEREEILQMMALVLADEVRVMLNDNRPFDGERYERLLRALPELPDEAAEH</sequence>
<protein>
    <submittedName>
        <fullName evidence="1">Uncharacterized protein</fullName>
    </submittedName>
</protein>
<dbReference type="Proteomes" id="UP000030980">
    <property type="component" value="Unassembled WGS sequence"/>
</dbReference>
<dbReference type="EMBL" id="JTAK01000006">
    <property type="protein sequence ID" value="KHO63857.1"/>
    <property type="molecule type" value="Genomic_DNA"/>
</dbReference>
<accession>A0A0B3BWS9</accession>
<evidence type="ECO:0000313" key="4">
    <source>
        <dbReference type="Proteomes" id="UP000186079"/>
    </source>
</evidence>
<keyword evidence="3" id="KW-1185">Reference proteome</keyword>
<dbReference type="AlphaFoldDB" id="A0A0B3BWS9"/>
<dbReference type="EMBL" id="FTMC01000025">
    <property type="protein sequence ID" value="SIR44983.1"/>
    <property type="molecule type" value="Genomic_DNA"/>
</dbReference>
<evidence type="ECO:0000313" key="2">
    <source>
        <dbReference type="EMBL" id="SIR44983.1"/>
    </source>
</evidence>
<dbReference type="OrthoDB" id="7025577at2"/>
<organism evidence="1 3">
    <name type="scientific">Pseudomonas flexibilis</name>
    <dbReference type="NCBI Taxonomy" id="706570"/>
    <lineage>
        <taxon>Bacteria</taxon>
        <taxon>Pseudomonadati</taxon>
        <taxon>Pseudomonadota</taxon>
        <taxon>Gammaproteobacteria</taxon>
        <taxon>Pseudomonadales</taxon>
        <taxon>Pseudomonadaceae</taxon>
        <taxon>Pseudomonas</taxon>
    </lineage>
</organism>
<accession>A0A0B2D5A9</accession>